<evidence type="ECO:0000313" key="2">
    <source>
        <dbReference type="EMBL" id="GFT15916.1"/>
    </source>
</evidence>
<evidence type="ECO:0000313" key="3">
    <source>
        <dbReference type="Proteomes" id="UP000887013"/>
    </source>
</evidence>
<keyword evidence="3" id="KW-1185">Reference proteome</keyword>
<dbReference type="Proteomes" id="UP000887013">
    <property type="component" value="Unassembled WGS sequence"/>
</dbReference>
<sequence>MWEGGEIDFLLDGGGGESNVRAPLKRNANVKTSGDSCSQPQPALPFKVSSQSEEYRIRKSGDRPQLNKYDEMLMAQNAVHMIKDSNSVQLGTQYFWDKMLNFVLQCQGWVMIHIDPRKSALL</sequence>
<dbReference type="EMBL" id="BMAW01009837">
    <property type="protein sequence ID" value="GFT15916.1"/>
    <property type="molecule type" value="Genomic_DNA"/>
</dbReference>
<name>A0A8X6NIG4_NEPPI</name>
<protein>
    <submittedName>
        <fullName evidence="2">Uncharacterized protein</fullName>
    </submittedName>
</protein>
<accession>A0A8X6NIG4</accession>
<gene>
    <name evidence="2" type="ORF">NPIL_371041</name>
</gene>
<feature type="region of interest" description="Disordered" evidence="1">
    <location>
        <begin position="29"/>
        <end position="61"/>
    </location>
</feature>
<dbReference type="AlphaFoldDB" id="A0A8X6NIG4"/>
<reference evidence="2" key="1">
    <citation type="submission" date="2020-08" db="EMBL/GenBank/DDBJ databases">
        <title>Multicomponent nature underlies the extraordinary mechanical properties of spider dragline silk.</title>
        <authorList>
            <person name="Kono N."/>
            <person name="Nakamura H."/>
            <person name="Mori M."/>
            <person name="Yoshida Y."/>
            <person name="Ohtoshi R."/>
            <person name="Malay A.D."/>
            <person name="Moran D.A.P."/>
            <person name="Tomita M."/>
            <person name="Numata K."/>
            <person name="Arakawa K."/>
        </authorList>
    </citation>
    <scope>NUCLEOTIDE SEQUENCE</scope>
</reference>
<comment type="caution">
    <text evidence="2">The sequence shown here is derived from an EMBL/GenBank/DDBJ whole genome shotgun (WGS) entry which is preliminary data.</text>
</comment>
<feature type="compositionally biased region" description="Polar residues" evidence="1">
    <location>
        <begin position="29"/>
        <end position="41"/>
    </location>
</feature>
<organism evidence="2 3">
    <name type="scientific">Nephila pilipes</name>
    <name type="common">Giant wood spider</name>
    <name type="synonym">Nephila maculata</name>
    <dbReference type="NCBI Taxonomy" id="299642"/>
    <lineage>
        <taxon>Eukaryota</taxon>
        <taxon>Metazoa</taxon>
        <taxon>Ecdysozoa</taxon>
        <taxon>Arthropoda</taxon>
        <taxon>Chelicerata</taxon>
        <taxon>Arachnida</taxon>
        <taxon>Araneae</taxon>
        <taxon>Araneomorphae</taxon>
        <taxon>Entelegynae</taxon>
        <taxon>Araneoidea</taxon>
        <taxon>Nephilidae</taxon>
        <taxon>Nephila</taxon>
    </lineage>
</organism>
<evidence type="ECO:0000256" key="1">
    <source>
        <dbReference type="SAM" id="MobiDB-lite"/>
    </source>
</evidence>
<proteinExistence type="predicted"/>